<accession>A0A830DGE1</accession>
<dbReference type="AlphaFoldDB" id="A0A830DGE1"/>
<gene>
    <name evidence="1" type="ORF">PHJA_003013900</name>
</gene>
<evidence type="ECO:0000313" key="1">
    <source>
        <dbReference type="EMBL" id="GFQ08699.1"/>
    </source>
</evidence>
<organism evidence="1 2">
    <name type="scientific">Phtheirospermum japonicum</name>
    <dbReference type="NCBI Taxonomy" id="374723"/>
    <lineage>
        <taxon>Eukaryota</taxon>
        <taxon>Viridiplantae</taxon>
        <taxon>Streptophyta</taxon>
        <taxon>Embryophyta</taxon>
        <taxon>Tracheophyta</taxon>
        <taxon>Spermatophyta</taxon>
        <taxon>Magnoliopsida</taxon>
        <taxon>eudicotyledons</taxon>
        <taxon>Gunneridae</taxon>
        <taxon>Pentapetalae</taxon>
        <taxon>asterids</taxon>
        <taxon>lamiids</taxon>
        <taxon>Lamiales</taxon>
        <taxon>Orobanchaceae</taxon>
        <taxon>Orobanchaceae incertae sedis</taxon>
        <taxon>Phtheirospermum</taxon>
    </lineage>
</organism>
<sequence>MSVPVLMFESVHLLGNARKQQVSLKQRKSLSFHMKSMNSASIVTCPSPNVRIESWLWLIPSLKLKGF</sequence>
<dbReference type="EMBL" id="BMAC01008684">
    <property type="protein sequence ID" value="GFQ08699.1"/>
    <property type="molecule type" value="Genomic_DNA"/>
</dbReference>
<proteinExistence type="predicted"/>
<protein>
    <submittedName>
        <fullName evidence="1">Uncharacterized protein</fullName>
    </submittedName>
</protein>
<reference evidence="1" key="1">
    <citation type="submission" date="2020-07" db="EMBL/GenBank/DDBJ databases">
        <title>Ethylene signaling mediates host invasion by parasitic plants.</title>
        <authorList>
            <person name="Yoshida S."/>
        </authorList>
    </citation>
    <scope>NUCLEOTIDE SEQUENCE</scope>
    <source>
        <strain evidence="1">Okayama</strain>
    </source>
</reference>
<dbReference type="Proteomes" id="UP000653305">
    <property type="component" value="Unassembled WGS sequence"/>
</dbReference>
<keyword evidence="2" id="KW-1185">Reference proteome</keyword>
<name>A0A830DGE1_9LAMI</name>
<comment type="caution">
    <text evidence="1">The sequence shown here is derived from an EMBL/GenBank/DDBJ whole genome shotgun (WGS) entry which is preliminary data.</text>
</comment>
<evidence type="ECO:0000313" key="2">
    <source>
        <dbReference type="Proteomes" id="UP000653305"/>
    </source>
</evidence>